<dbReference type="EMBL" id="LYBM01000076">
    <property type="protein sequence ID" value="ODA29202.1"/>
    <property type="molecule type" value="Genomic_DNA"/>
</dbReference>
<dbReference type="Gene3D" id="3.40.630.30">
    <property type="match status" value="1"/>
</dbReference>
<dbReference type="PANTHER" id="PTHR43415:SF3">
    <property type="entry name" value="GNAT-FAMILY ACETYLTRANSFERASE"/>
    <property type="match status" value="1"/>
</dbReference>
<keyword evidence="2" id="KW-0808">Transferase</keyword>
<reference evidence="2 3" key="1">
    <citation type="submission" date="2016-05" db="EMBL/GenBank/DDBJ databases">
        <title>Genomic Taxonomy of the Vibrionaceae.</title>
        <authorList>
            <person name="Gomez-Gil B."/>
            <person name="Enciso-Ibarra J."/>
        </authorList>
    </citation>
    <scope>NUCLEOTIDE SEQUENCE [LARGE SCALE GENOMIC DNA]</scope>
    <source>
        <strain evidence="2 3">CAIM 1920</strain>
    </source>
</reference>
<protein>
    <submittedName>
        <fullName evidence="2">GCN5 family acetyltransferase</fullName>
    </submittedName>
</protein>
<dbReference type="RefSeq" id="WP_068905608.1">
    <property type="nucleotide sequence ID" value="NZ_JBHUIF010000003.1"/>
</dbReference>
<evidence type="ECO:0000259" key="1">
    <source>
        <dbReference type="PROSITE" id="PS51186"/>
    </source>
</evidence>
<comment type="caution">
    <text evidence="2">The sequence shown here is derived from an EMBL/GenBank/DDBJ whole genome shotgun (WGS) entry which is preliminary data.</text>
</comment>
<accession>A0A1C3E7I3</accession>
<dbReference type="STRING" id="1080227.A8L45_22600"/>
<dbReference type="Pfam" id="PF00583">
    <property type="entry name" value="Acetyltransf_1"/>
    <property type="match status" value="1"/>
</dbReference>
<dbReference type="CDD" id="cd04301">
    <property type="entry name" value="NAT_SF"/>
    <property type="match status" value="1"/>
</dbReference>
<dbReference type="OrthoDB" id="336415at2"/>
<organism evidence="2 3">
    <name type="scientific">Veronia pacifica</name>
    <dbReference type="NCBI Taxonomy" id="1080227"/>
    <lineage>
        <taxon>Bacteria</taxon>
        <taxon>Pseudomonadati</taxon>
        <taxon>Pseudomonadota</taxon>
        <taxon>Gammaproteobacteria</taxon>
        <taxon>Vibrionales</taxon>
        <taxon>Vibrionaceae</taxon>
        <taxon>Veronia</taxon>
    </lineage>
</organism>
<dbReference type="GO" id="GO:0016747">
    <property type="term" value="F:acyltransferase activity, transferring groups other than amino-acyl groups"/>
    <property type="evidence" value="ECO:0007669"/>
    <property type="project" value="InterPro"/>
</dbReference>
<dbReference type="AlphaFoldDB" id="A0A1C3E7I3"/>
<name>A0A1C3E7I3_9GAMM</name>
<keyword evidence="3" id="KW-1185">Reference proteome</keyword>
<dbReference type="PROSITE" id="PS51186">
    <property type="entry name" value="GNAT"/>
    <property type="match status" value="1"/>
</dbReference>
<evidence type="ECO:0000313" key="2">
    <source>
        <dbReference type="EMBL" id="ODA29202.1"/>
    </source>
</evidence>
<feature type="domain" description="N-acetyltransferase" evidence="1">
    <location>
        <begin position="3"/>
        <end position="162"/>
    </location>
</feature>
<dbReference type="PANTHER" id="PTHR43415">
    <property type="entry name" value="SPERMIDINE N(1)-ACETYLTRANSFERASE"/>
    <property type="match status" value="1"/>
</dbReference>
<dbReference type="InterPro" id="IPR016181">
    <property type="entry name" value="Acyl_CoA_acyltransferase"/>
</dbReference>
<proteinExistence type="predicted"/>
<dbReference type="InterPro" id="IPR000182">
    <property type="entry name" value="GNAT_dom"/>
</dbReference>
<sequence>MTITVRHVENRDSAALQDIFSCPRAQGETTHLPYPSMAEWEKRTGQSSNGTYFLVAEEAGLVIGQITLWIESTPRRRHVATIGMAVHDDHTGKGVGNTLMEAVLELTDNWLNIRRIELEVFCDNKPAIALYQKFGFVVEGEAKDFAFKNGKYVDALYMARII</sequence>
<gene>
    <name evidence="2" type="ORF">A8L45_22600</name>
</gene>
<dbReference type="SUPFAM" id="SSF55729">
    <property type="entry name" value="Acyl-CoA N-acyltransferases (Nat)"/>
    <property type="match status" value="1"/>
</dbReference>
<dbReference type="Proteomes" id="UP000094936">
    <property type="component" value="Unassembled WGS sequence"/>
</dbReference>
<evidence type="ECO:0000313" key="3">
    <source>
        <dbReference type="Proteomes" id="UP000094936"/>
    </source>
</evidence>